<gene>
    <name evidence="2" type="ORF">NDM98_15090</name>
</gene>
<sequence length="267" mass="29263">MKKLLGFVMMGVGVILLLVTASTFFYTKNANSKVSEVTENIDGINELSLESKAVNWTIVPTDDKELRVSITGEEVKDIFNVKRNSRKLEILTEQKGFRWFPSFFGDLKDREAVVYLPKNYTKDLNLSTVSGVLTLDGDFTFEDIDVEMVSGGFTNSGLLHAETVNVDSVSGKVELADITSDEVQADSVSGNIEFGYSDEQGDIQVDTVSGDVRVSAPKWNAHYNVDTLSGTITEQGSSVKAREYSNSIGDGDYQISISTLSGDITFE</sequence>
<accession>A0ABT0XLR7</accession>
<dbReference type="EMBL" id="JAMQJY010000002">
    <property type="protein sequence ID" value="MCM2676660.1"/>
    <property type="molecule type" value="Genomic_DNA"/>
</dbReference>
<evidence type="ECO:0000259" key="1">
    <source>
        <dbReference type="Pfam" id="PF13349"/>
    </source>
</evidence>
<name>A0ABT0XLR7_9BACI</name>
<evidence type="ECO:0000313" key="3">
    <source>
        <dbReference type="Proteomes" id="UP001203665"/>
    </source>
</evidence>
<reference evidence="2" key="1">
    <citation type="submission" date="2022-06" db="EMBL/GenBank/DDBJ databases">
        <title>Alkalicoccobacillus porphyridii sp. nov., isolated from a marine red alga, Porphyridium purpureum and reclassification of Shouchella plakortidis and Shouchella gibsonii as Alkalicoccobacillus plakortidis comb. nov. and Alkalicoccobacillus gibsonii comb. nov.</title>
        <authorList>
            <person name="Kim K.H."/>
            <person name="Lee J.K."/>
            <person name="Han D.M."/>
            <person name="Baek J.H."/>
            <person name="Jeon C.O."/>
        </authorList>
    </citation>
    <scope>NUCLEOTIDE SEQUENCE</scope>
    <source>
        <strain evidence="2">DSM 19153</strain>
    </source>
</reference>
<evidence type="ECO:0000313" key="2">
    <source>
        <dbReference type="EMBL" id="MCM2676660.1"/>
    </source>
</evidence>
<keyword evidence="3" id="KW-1185">Reference proteome</keyword>
<feature type="domain" description="DUF4097" evidence="1">
    <location>
        <begin position="160"/>
        <end position="265"/>
    </location>
</feature>
<dbReference type="InterPro" id="IPR025164">
    <property type="entry name" value="Toastrack_DUF4097"/>
</dbReference>
<organism evidence="2 3">
    <name type="scientific">Alkalicoccobacillus plakortidis</name>
    <dbReference type="NCBI Taxonomy" id="444060"/>
    <lineage>
        <taxon>Bacteria</taxon>
        <taxon>Bacillati</taxon>
        <taxon>Bacillota</taxon>
        <taxon>Bacilli</taxon>
        <taxon>Bacillales</taxon>
        <taxon>Bacillaceae</taxon>
        <taxon>Alkalicoccobacillus</taxon>
    </lineage>
</organism>
<protein>
    <submittedName>
        <fullName evidence="2">DUF4097 domain-containing protein</fullName>
    </submittedName>
</protein>
<dbReference type="RefSeq" id="WP_251609543.1">
    <property type="nucleotide sequence ID" value="NZ_JAMQJY010000002.1"/>
</dbReference>
<dbReference type="Pfam" id="PF13349">
    <property type="entry name" value="DUF4097"/>
    <property type="match status" value="1"/>
</dbReference>
<comment type="caution">
    <text evidence="2">The sequence shown here is derived from an EMBL/GenBank/DDBJ whole genome shotgun (WGS) entry which is preliminary data.</text>
</comment>
<dbReference type="Gene3D" id="2.160.20.120">
    <property type="match status" value="1"/>
</dbReference>
<dbReference type="Proteomes" id="UP001203665">
    <property type="component" value="Unassembled WGS sequence"/>
</dbReference>
<proteinExistence type="predicted"/>